<protein>
    <submittedName>
        <fullName evidence="3">Starch-binding associating with outer membrane</fullName>
    </submittedName>
</protein>
<sequence length="460" mass="50134">MKKTNNNIFKNLMAVIGILLVSVSCNNWIDHDLNIDPDSPADVPMSLLLPAIQQSMGYNLVGNNTVRTNNIWMQHFDGTDRQSYTETRYQLTPADVNNVWSSIYTEMMMNSTIIINKARIEGAASPNFEGVGQVLLATSLGITTDLFGSIPYTEAFKGSENVLSPSYDSQESIYNTIFSLLDKALANLDNSANTIAVEGDVIYDGDLNKWKKAANSIKARHHLQLSGVNGNAAYTAALAAVSGGFTSNADDMLVPFEDKNRNPIYQFMEERTDIRMGATLIDMLAANDDPRLPFYAEEDSDGNFSGSTPGGQNDGASKPGSDIAAFDASTKLMTYSELKFIEAEARLALGQPGAQEAYEAAVAASVLRVTGAANQAWLDANINGIPVTLENIITQKYIDGVATNQPYADWRRTGFPALNIAEGAVIPNIPTRFPYAQSELDYNSENVPSVSISDKLWWDQ</sequence>
<dbReference type="STRING" id="558155.SAMN04487911_10762"/>
<dbReference type="InterPro" id="IPR011990">
    <property type="entry name" value="TPR-like_helical_dom_sf"/>
</dbReference>
<keyword evidence="4" id="KW-1185">Reference proteome</keyword>
<dbReference type="RefSeq" id="WP_072763912.1">
    <property type="nucleotide sequence ID" value="NZ_FQYX01000007.1"/>
</dbReference>
<evidence type="ECO:0000313" key="4">
    <source>
        <dbReference type="Proteomes" id="UP000184231"/>
    </source>
</evidence>
<dbReference type="Pfam" id="PF12771">
    <property type="entry name" value="SusD-like_2"/>
    <property type="match status" value="1"/>
</dbReference>
<dbReference type="EMBL" id="FQYX01000007">
    <property type="protein sequence ID" value="SHI89271.1"/>
    <property type="molecule type" value="Genomic_DNA"/>
</dbReference>
<feature type="signal peptide" evidence="2">
    <location>
        <begin position="1"/>
        <end position="27"/>
    </location>
</feature>
<dbReference type="InterPro" id="IPR041662">
    <property type="entry name" value="SusD-like_2"/>
</dbReference>
<dbReference type="SUPFAM" id="SSF48452">
    <property type="entry name" value="TPR-like"/>
    <property type="match status" value="1"/>
</dbReference>
<proteinExistence type="predicted"/>
<accession>A0A1M6EUW8</accession>
<dbReference type="Proteomes" id="UP000184231">
    <property type="component" value="Unassembled WGS sequence"/>
</dbReference>
<feature type="chain" id="PRO_5012635638" evidence="2">
    <location>
        <begin position="28"/>
        <end position="460"/>
    </location>
</feature>
<evidence type="ECO:0000256" key="2">
    <source>
        <dbReference type="SAM" id="SignalP"/>
    </source>
</evidence>
<keyword evidence="2" id="KW-0732">Signal</keyword>
<feature type="region of interest" description="Disordered" evidence="1">
    <location>
        <begin position="295"/>
        <end position="321"/>
    </location>
</feature>
<dbReference type="Gene3D" id="1.25.40.390">
    <property type="match status" value="1"/>
</dbReference>
<dbReference type="PROSITE" id="PS51257">
    <property type="entry name" value="PROKAR_LIPOPROTEIN"/>
    <property type="match status" value="1"/>
</dbReference>
<dbReference type="OrthoDB" id="725917at2"/>
<name>A0A1M6EUW8_9FLAO</name>
<reference evidence="3 4" key="1">
    <citation type="submission" date="2016-11" db="EMBL/GenBank/DDBJ databases">
        <authorList>
            <person name="Jaros S."/>
            <person name="Januszkiewicz K."/>
            <person name="Wedrychowicz H."/>
        </authorList>
    </citation>
    <scope>NUCLEOTIDE SEQUENCE [LARGE SCALE GENOMIC DNA]</scope>
    <source>
        <strain evidence="3 4">CGMCC 1.8863</strain>
    </source>
</reference>
<evidence type="ECO:0000256" key="1">
    <source>
        <dbReference type="SAM" id="MobiDB-lite"/>
    </source>
</evidence>
<evidence type="ECO:0000313" key="3">
    <source>
        <dbReference type="EMBL" id="SHI89271.1"/>
    </source>
</evidence>
<gene>
    <name evidence="3" type="ORF">SAMN04487911_10762</name>
</gene>
<organism evidence="3 4">
    <name type="scientific">Arenibacter nanhaiticus</name>
    <dbReference type="NCBI Taxonomy" id="558155"/>
    <lineage>
        <taxon>Bacteria</taxon>
        <taxon>Pseudomonadati</taxon>
        <taxon>Bacteroidota</taxon>
        <taxon>Flavobacteriia</taxon>
        <taxon>Flavobacteriales</taxon>
        <taxon>Flavobacteriaceae</taxon>
        <taxon>Arenibacter</taxon>
    </lineage>
</organism>
<dbReference type="AlphaFoldDB" id="A0A1M6EUW8"/>